<name>A0A7W9Y510_9HYPH</name>
<feature type="transmembrane region" description="Helical" evidence="1">
    <location>
        <begin position="80"/>
        <end position="100"/>
    </location>
</feature>
<feature type="transmembrane region" description="Helical" evidence="1">
    <location>
        <begin position="7"/>
        <end position="30"/>
    </location>
</feature>
<comment type="caution">
    <text evidence="2">The sequence shown here is derived from an EMBL/GenBank/DDBJ whole genome shotgun (WGS) entry which is preliminary data.</text>
</comment>
<keyword evidence="1" id="KW-0812">Transmembrane</keyword>
<evidence type="ECO:0000256" key="1">
    <source>
        <dbReference type="SAM" id="Phobius"/>
    </source>
</evidence>
<dbReference type="EMBL" id="JACHEG010000002">
    <property type="protein sequence ID" value="MBB6162119.1"/>
    <property type="molecule type" value="Genomic_DNA"/>
</dbReference>
<evidence type="ECO:0000313" key="3">
    <source>
        <dbReference type="Proteomes" id="UP000547879"/>
    </source>
</evidence>
<dbReference type="RefSeq" id="WP_183991957.1">
    <property type="nucleotide sequence ID" value="NZ_BMHW01000001.1"/>
</dbReference>
<keyword evidence="1" id="KW-1133">Transmembrane helix</keyword>
<keyword evidence="1" id="KW-0472">Membrane</keyword>
<accession>A0A7W9Y510</accession>
<gene>
    <name evidence="2" type="ORF">HNQ72_001937</name>
</gene>
<dbReference type="AlphaFoldDB" id="A0A7W9Y510"/>
<evidence type="ECO:0000313" key="2">
    <source>
        <dbReference type="EMBL" id="MBB6162119.1"/>
    </source>
</evidence>
<sequence length="102" mass="11574">MVFIWRGWGLLTIPLIGVVIFAGLFAALWVTETLQLPDWTKIFEFVAIFLVAGLLNWKLGRYLNRTGLPGARHDLFFIRMEYWSVPVFLAAAVLLASGLYSL</sequence>
<reference evidence="2 3" key="1">
    <citation type="submission" date="2020-08" db="EMBL/GenBank/DDBJ databases">
        <title>Genomic Encyclopedia of Type Strains, Phase IV (KMG-IV): sequencing the most valuable type-strain genomes for metagenomic binning, comparative biology and taxonomic classification.</title>
        <authorList>
            <person name="Goeker M."/>
        </authorList>
    </citation>
    <scope>NUCLEOTIDE SEQUENCE [LARGE SCALE GENOMIC DNA]</scope>
    <source>
        <strain evidence="2 3">DSM 100734</strain>
    </source>
</reference>
<protein>
    <submittedName>
        <fullName evidence="2">Uncharacterized protein</fullName>
    </submittedName>
</protein>
<dbReference type="Proteomes" id="UP000547879">
    <property type="component" value="Unassembled WGS sequence"/>
</dbReference>
<keyword evidence="3" id="KW-1185">Reference proteome</keyword>
<organism evidence="2 3">
    <name type="scientific">Rhizobium wenxiniae</name>
    <dbReference type="NCBI Taxonomy" id="1737357"/>
    <lineage>
        <taxon>Bacteria</taxon>
        <taxon>Pseudomonadati</taxon>
        <taxon>Pseudomonadota</taxon>
        <taxon>Alphaproteobacteria</taxon>
        <taxon>Hyphomicrobiales</taxon>
        <taxon>Rhizobiaceae</taxon>
        <taxon>Rhizobium/Agrobacterium group</taxon>
        <taxon>Rhizobium</taxon>
    </lineage>
</organism>
<feature type="transmembrane region" description="Helical" evidence="1">
    <location>
        <begin position="42"/>
        <end position="59"/>
    </location>
</feature>
<proteinExistence type="predicted"/>